<accession>M8CCM7</accession>
<dbReference type="InterPro" id="IPR036280">
    <property type="entry name" value="Multihaem_cyt_sf"/>
</dbReference>
<evidence type="ECO:0000313" key="2">
    <source>
        <dbReference type="EnsemblPlants" id="EMT24882"/>
    </source>
</evidence>
<dbReference type="SUPFAM" id="SSF49599">
    <property type="entry name" value="TRAF domain-like"/>
    <property type="match status" value="1"/>
</dbReference>
<dbReference type="Gene3D" id="2.60.210.10">
    <property type="entry name" value="Apoptosis, Tumor Necrosis Factor Receptor Associated Protein 2, Chain A"/>
    <property type="match status" value="1"/>
</dbReference>
<reference evidence="2" key="1">
    <citation type="submission" date="2015-06" db="UniProtKB">
        <authorList>
            <consortium name="EnsemblPlants"/>
        </authorList>
    </citation>
    <scope>IDENTIFICATION</scope>
</reference>
<dbReference type="EnsemblPlants" id="EMT24882">
    <property type="protein sequence ID" value="EMT24882"/>
    <property type="gene ID" value="F775_01645"/>
</dbReference>
<protein>
    <recommendedName>
        <fullName evidence="1">MATH domain-containing protein</fullName>
    </recommendedName>
</protein>
<sequence>MAGAGSSSSGQAEGRQNIIRLQFELSFIDEVEKQDPAHIRTRQVIDLISSNYGVGYHKFIALEALENSKHLKEDRFTIRCDVLVTERLAAQRCAGCNLRPASVAVQPAPHVCFCDVCHDASHDDPSAKQCAGCHGPFTAILLAFSRLPYGHLELD</sequence>
<proteinExistence type="predicted"/>
<dbReference type="AlphaFoldDB" id="M8CCM7"/>
<dbReference type="InterPro" id="IPR008974">
    <property type="entry name" value="TRAF-like"/>
</dbReference>
<name>M8CCM7_AEGTA</name>
<dbReference type="Pfam" id="PF22486">
    <property type="entry name" value="MATH_2"/>
    <property type="match status" value="1"/>
</dbReference>
<feature type="domain" description="MATH" evidence="1">
    <location>
        <begin position="19"/>
        <end position="82"/>
    </location>
</feature>
<dbReference type="InterPro" id="IPR002083">
    <property type="entry name" value="MATH/TRAF_dom"/>
</dbReference>
<evidence type="ECO:0000259" key="1">
    <source>
        <dbReference type="Pfam" id="PF22486"/>
    </source>
</evidence>
<dbReference type="CDD" id="cd00121">
    <property type="entry name" value="MATH"/>
    <property type="match status" value="1"/>
</dbReference>
<dbReference type="SUPFAM" id="SSF48695">
    <property type="entry name" value="Multiheme cytochromes"/>
    <property type="match status" value="1"/>
</dbReference>
<organism evidence="2">
    <name type="scientific">Aegilops tauschii</name>
    <name type="common">Tausch's goatgrass</name>
    <name type="synonym">Aegilops squarrosa</name>
    <dbReference type="NCBI Taxonomy" id="37682"/>
    <lineage>
        <taxon>Eukaryota</taxon>
        <taxon>Viridiplantae</taxon>
        <taxon>Streptophyta</taxon>
        <taxon>Embryophyta</taxon>
        <taxon>Tracheophyta</taxon>
        <taxon>Spermatophyta</taxon>
        <taxon>Magnoliopsida</taxon>
        <taxon>Liliopsida</taxon>
        <taxon>Poales</taxon>
        <taxon>Poaceae</taxon>
        <taxon>BOP clade</taxon>
        <taxon>Pooideae</taxon>
        <taxon>Triticodae</taxon>
        <taxon>Triticeae</taxon>
        <taxon>Triticinae</taxon>
        <taxon>Aegilops</taxon>
    </lineage>
</organism>